<dbReference type="AlphaFoldDB" id="A0A656B0B3"/>
<evidence type="ECO:0000313" key="2">
    <source>
        <dbReference type="Proteomes" id="UP000041770"/>
    </source>
</evidence>
<gene>
    <name evidence="1" type="ORF">ERS013200_00095</name>
</gene>
<protein>
    <submittedName>
        <fullName evidence="1">Uncharacterized protein</fullName>
    </submittedName>
</protein>
<proteinExistence type="predicted"/>
<dbReference type="Proteomes" id="UP000041770">
    <property type="component" value="Unassembled WGS sequence"/>
</dbReference>
<sequence>MRDFTHWLSYTWAISQSEIGSRIGWLGQCNTNFARGWVSMVIQSALAKLFFRCWVEAIVIGHRAVLLLLFMGEVANFKVTIANCLG</sequence>
<dbReference type="EMBL" id="CWQY01000001">
    <property type="protein sequence ID" value="CSB93880.1"/>
    <property type="molecule type" value="Genomic_DNA"/>
</dbReference>
<organism evidence="1 2">
    <name type="scientific">Vibrio cholerae</name>
    <dbReference type="NCBI Taxonomy" id="666"/>
    <lineage>
        <taxon>Bacteria</taxon>
        <taxon>Pseudomonadati</taxon>
        <taxon>Pseudomonadota</taxon>
        <taxon>Gammaproteobacteria</taxon>
        <taxon>Vibrionales</taxon>
        <taxon>Vibrionaceae</taxon>
        <taxon>Vibrio</taxon>
    </lineage>
</organism>
<name>A0A656B0B3_VIBCL</name>
<accession>A0A656B0B3</accession>
<reference evidence="1 2" key="1">
    <citation type="submission" date="2015-07" db="EMBL/GenBank/DDBJ databases">
        <authorList>
            <consortium name="Pathogen Informatics"/>
        </authorList>
    </citation>
    <scope>NUCLEOTIDE SEQUENCE [LARGE SCALE GENOMIC DNA]</scope>
    <source>
        <strain evidence="1 2">A316</strain>
    </source>
</reference>
<evidence type="ECO:0000313" key="1">
    <source>
        <dbReference type="EMBL" id="CSB93880.1"/>
    </source>
</evidence>